<organism evidence="2 3">
    <name type="scientific">Rhizobium calliandrae</name>
    <dbReference type="NCBI Taxonomy" id="1312182"/>
    <lineage>
        <taxon>Bacteria</taxon>
        <taxon>Pseudomonadati</taxon>
        <taxon>Pseudomonadota</taxon>
        <taxon>Alphaproteobacteria</taxon>
        <taxon>Hyphomicrobiales</taxon>
        <taxon>Rhizobiaceae</taxon>
        <taxon>Rhizobium/Agrobacterium group</taxon>
        <taxon>Rhizobium</taxon>
    </lineage>
</organism>
<keyword evidence="3" id="KW-1185">Reference proteome</keyword>
<feature type="region of interest" description="Disordered" evidence="1">
    <location>
        <begin position="144"/>
        <end position="188"/>
    </location>
</feature>
<dbReference type="NCBIfam" id="NF010417">
    <property type="entry name" value="PRK13843.1"/>
    <property type="match status" value="1"/>
</dbReference>
<protein>
    <submittedName>
        <fullName evidence="2">TraH family protein</fullName>
    </submittedName>
</protein>
<dbReference type="Pfam" id="PF06871">
    <property type="entry name" value="TraH_2"/>
    <property type="match status" value="1"/>
</dbReference>
<dbReference type="Proteomes" id="UP001172630">
    <property type="component" value="Unassembled WGS sequence"/>
</dbReference>
<dbReference type="EMBL" id="JARFYN010000011">
    <property type="protein sequence ID" value="MDL2406144.1"/>
    <property type="molecule type" value="Genomic_DNA"/>
</dbReference>
<dbReference type="RefSeq" id="WP_285879198.1">
    <property type="nucleotide sequence ID" value="NZ_JARFYN010000011.1"/>
</dbReference>
<reference evidence="2" key="1">
    <citation type="submission" date="2023-06" db="EMBL/GenBank/DDBJ databases">
        <title>Phylogenetic Diversity of Rhizobium strains.</title>
        <authorList>
            <person name="Moura F.T."/>
            <person name="Helene L.C.F."/>
            <person name="Hungria M."/>
        </authorList>
    </citation>
    <scope>NUCLEOTIDE SEQUENCE</scope>
    <source>
        <strain evidence="2">CCGE524</strain>
    </source>
</reference>
<sequence>MLDTNLIKRCANPTLTPPIVEQFVAAVGSDDPLAVTVKQGGRLILLPKSRTSDEALQTSRQYVASAIVRIGVTQYPAGIGVKDPSQLHGELFDACENLRIGTTMFAKIVRIVSKWYGNPKDKNALPQILDDAFDAWKTGYFDGRSVFDAPDPGRTQSGPGPVDPDEGEAPSEEPPTGGPSSASKIELENAGIRIDLSRIDGRN</sequence>
<name>A0ABT7KG29_9HYPH</name>
<comment type="caution">
    <text evidence="2">The sequence shown here is derived from an EMBL/GenBank/DDBJ whole genome shotgun (WGS) entry which is preliminary data.</text>
</comment>
<accession>A0ABT7KG29</accession>
<dbReference type="InterPro" id="IPR010680">
    <property type="entry name" value="TraH_2"/>
</dbReference>
<evidence type="ECO:0000313" key="2">
    <source>
        <dbReference type="EMBL" id="MDL2406144.1"/>
    </source>
</evidence>
<evidence type="ECO:0000313" key="3">
    <source>
        <dbReference type="Proteomes" id="UP001172630"/>
    </source>
</evidence>
<proteinExistence type="predicted"/>
<gene>
    <name evidence="2" type="ORF">PY650_10785</name>
</gene>
<evidence type="ECO:0000256" key="1">
    <source>
        <dbReference type="SAM" id="MobiDB-lite"/>
    </source>
</evidence>